<protein>
    <submittedName>
        <fullName evidence="1">TIGR00288 family protein</fullName>
    </submittedName>
</protein>
<gene>
    <name evidence="1" type="ORF">SAMN05216576_101736</name>
</gene>
<accession>A0A1G6JIT5</accession>
<dbReference type="CDD" id="cd10146">
    <property type="entry name" value="LabA_like_C"/>
    <property type="match status" value="1"/>
</dbReference>
<dbReference type="InterPro" id="IPR041966">
    <property type="entry name" value="LOTUS-like"/>
</dbReference>
<dbReference type="GO" id="GO:0004540">
    <property type="term" value="F:RNA nuclease activity"/>
    <property type="evidence" value="ECO:0007669"/>
    <property type="project" value="InterPro"/>
</dbReference>
<evidence type="ECO:0000313" key="2">
    <source>
        <dbReference type="Proteomes" id="UP000199467"/>
    </source>
</evidence>
<dbReference type="Proteomes" id="UP000199467">
    <property type="component" value="Unassembled WGS sequence"/>
</dbReference>
<dbReference type="AlphaFoldDB" id="A0A1G6JIT5"/>
<organism evidence="1 2">
    <name type="scientific">Ectopseudomonas chengduensis</name>
    <dbReference type="NCBI Taxonomy" id="489632"/>
    <lineage>
        <taxon>Bacteria</taxon>
        <taxon>Pseudomonadati</taxon>
        <taxon>Pseudomonadota</taxon>
        <taxon>Gammaproteobacteria</taxon>
        <taxon>Pseudomonadales</taxon>
        <taxon>Pseudomonadaceae</taxon>
        <taxon>Ectopseudomonas</taxon>
    </lineage>
</organism>
<proteinExistence type="predicted"/>
<dbReference type="Pfam" id="PF12872">
    <property type="entry name" value="OST-HTH"/>
    <property type="match status" value="1"/>
</dbReference>
<dbReference type="PANTHER" id="PTHR35811">
    <property type="entry name" value="SLR1870 PROTEIN"/>
    <property type="match status" value="1"/>
</dbReference>
<reference evidence="2" key="1">
    <citation type="submission" date="2016-10" db="EMBL/GenBank/DDBJ databases">
        <authorList>
            <person name="Varghese N."/>
            <person name="Submissions S."/>
        </authorList>
    </citation>
    <scope>NUCLEOTIDE SEQUENCE [LARGE SCALE GENOMIC DNA]</scope>
    <source>
        <strain evidence="2">DSM 26382</strain>
    </source>
</reference>
<name>A0A1G6JIT5_9GAMM</name>
<dbReference type="Gene3D" id="3.30.420.610">
    <property type="entry name" value="LOTUS domain-like"/>
    <property type="match status" value="1"/>
</dbReference>
<sequence length="311" mass="33940">MSAYQGAHEARVAVLVDCDNVSPDILEHALRVVAQFGRVVLRRGYGNHTTLSNRWQDALVHQAFTPCLQYQYAAGKNTADIALALDALEALFDQRADTFCLVTSDSDFAYLCRKLRERGATVCIVGEAKTPDALRNASDQFFEWARPVPVQVIPSEDIDKGGGQVDLGAKVEVAKPEPVKPPVKRRPRFVVDAVALLTSDTSEGKVSLGALGQYLKRTDPSFSPQTYGHTGLLDMLKTYDLLRPVQEQGGHWTVSLSVVPDFPSGAGESNCPRCGRSGCVEHAGGMWCSRCGDFAIPPDPAQMPSRQPRQR</sequence>
<dbReference type="EMBL" id="FMZQ01000001">
    <property type="protein sequence ID" value="SDC18640.1"/>
    <property type="molecule type" value="Genomic_DNA"/>
</dbReference>
<dbReference type="Gene3D" id="3.40.50.1010">
    <property type="entry name" value="5'-nuclease"/>
    <property type="match status" value="1"/>
</dbReference>
<dbReference type="PROSITE" id="PS51644">
    <property type="entry name" value="HTH_OST"/>
    <property type="match status" value="1"/>
</dbReference>
<dbReference type="CDD" id="cd11297">
    <property type="entry name" value="PIN_LabA-like_N_1"/>
    <property type="match status" value="1"/>
</dbReference>
<keyword evidence="2" id="KW-1185">Reference proteome</keyword>
<dbReference type="Pfam" id="PF01936">
    <property type="entry name" value="NYN"/>
    <property type="match status" value="1"/>
</dbReference>
<dbReference type="PANTHER" id="PTHR35811:SF1">
    <property type="entry name" value="HTH OST-TYPE DOMAIN-CONTAINING PROTEIN"/>
    <property type="match status" value="1"/>
</dbReference>
<dbReference type="RefSeq" id="WP_082469361.1">
    <property type="nucleotide sequence ID" value="NZ_FMZQ01000001.1"/>
</dbReference>
<dbReference type="InterPro" id="IPR021139">
    <property type="entry name" value="NYN"/>
</dbReference>
<dbReference type="InterPro" id="IPR025605">
    <property type="entry name" value="OST-HTH/LOTUS_dom"/>
</dbReference>
<evidence type="ECO:0000313" key="1">
    <source>
        <dbReference type="EMBL" id="SDC18640.1"/>
    </source>
</evidence>